<protein>
    <submittedName>
        <fullName evidence="1">Uncharacterized protein</fullName>
    </submittedName>
</protein>
<dbReference type="EMBL" id="CAVLEF010000203">
    <property type="protein sequence ID" value="CAK1553146.1"/>
    <property type="molecule type" value="Genomic_DNA"/>
</dbReference>
<name>A0AAV1JXL9_9NEOP</name>
<dbReference type="Proteomes" id="UP001497472">
    <property type="component" value="Unassembled WGS sequence"/>
</dbReference>
<comment type="caution">
    <text evidence="1">The sequence shown here is derived from an EMBL/GenBank/DDBJ whole genome shotgun (WGS) entry which is preliminary data.</text>
</comment>
<organism evidence="1 2">
    <name type="scientific">Leptosia nina</name>
    <dbReference type="NCBI Taxonomy" id="320188"/>
    <lineage>
        <taxon>Eukaryota</taxon>
        <taxon>Metazoa</taxon>
        <taxon>Ecdysozoa</taxon>
        <taxon>Arthropoda</taxon>
        <taxon>Hexapoda</taxon>
        <taxon>Insecta</taxon>
        <taxon>Pterygota</taxon>
        <taxon>Neoptera</taxon>
        <taxon>Endopterygota</taxon>
        <taxon>Lepidoptera</taxon>
        <taxon>Glossata</taxon>
        <taxon>Ditrysia</taxon>
        <taxon>Papilionoidea</taxon>
        <taxon>Pieridae</taxon>
        <taxon>Pierinae</taxon>
        <taxon>Leptosia</taxon>
    </lineage>
</organism>
<proteinExistence type="predicted"/>
<evidence type="ECO:0000313" key="2">
    <source>
        <dbReference type="Proteomes" id="UP001497472"/>
    </source>
</evidence>
<keyword evidence="2" id="KW-1185">Reference proteome</keyword>
<sequence length="84" mass="9466">MTLHVSIARTERWRGRRGGAEGGGRKSDSIFVWLFHSSSIICLNRVYPAPDAVSLLQGTRRIVARVHVEETLRGSYEQSQTKLL</sequence>
<evidence type="ECO:0000313" key="1">
    <source>
        <dbReference type="EMBL" id="CAK1553146.1"/>
    </source>
</evidence>
<gene>
    <name evidence="1" type="ORF">LNINA_LOCUS12161</name>
</gene>
<reference evidence="1 2" key="1">
    <citation type="submission" date="2023-11" db="EMBL/GenBank/DDBJ databases">
        <authorList>
            <person name="Okamura Y."/>
        </authorList>
    </citation>
    <scope>NUCLEOTIDE SEQUENCE [LARGE SCALE GENOMIC DNA]</scope>
</reference>
<accession>A0AAV1JXL9</accession>
<dbReference type="AlphaFoldDB" id="A0AAV1JXL9"/>